<feature type="transmembrane region" description="Helical" evidence="1">
    <location>
        <begin position="6"/>
        <end position="26"/>
    </location>
</feature>
<gene>
    <name evidence="2" type="ORF">SAMN05444279_13611</name>
</gene>
<evidence type="ECO:0000256" key="1">
    <source>
        <dbReference type="SAM" id="Phobius"/>
    </source>
</evidence>
<feature type="transmembrane region" description="Helical" evidence="1">
    <location>
        <begin position="106"/>
        <end position="127"/>
    </location>
</feature>
<accession>A0A1M5BAZ5</accession>
<keyword evidence="1" id="KW-1133">Transmembrane helix</keyword>
<reference evidence="2 3" key="1">
    <citation type="submission" date="2016-11" db="EMBL/GenBank/DDBJ databases">
        <authorList>
            <person name="Varghese N."/>
            <person name="Submissions S."/>
        </authorList>
    </citation>
    <scope>NUCLEOTIDE SEQUENCE [LARGE SCALE GENOMIC DNA]</scope>
    <source>
        <strain evidence="2 3">DSM 29341</strain>
    </source>
</reference>
<organism evidence="2 3">
    <name type="scientific">Ruegeria intermedia</name>
    <dbReference type="NCBI Taxonomy" id="996115"/>
    <lineage>
        <taxon>Bacteria</taxon>
        <taxon>Pseudomonadati</taxon>
        <taxon>Pseudomonadota</taxon>
        <taxon>Alphaproteobacteria</taxon>
        <taxon>Rhodobacterales</taxon>
        <taxon>Roseobacteraceae</taxon>
        <taxon>Ruegeria</taxon>
    </lineage>
</organism>
<dbReference type="OrthoDB" id="7709125at2"/>
<feature type="transmembrane region" description="Helical" evidence="1">
    <location>
        <begin position="33"/>
        <end position="52"/>
    </location>
</feature>
<keyword evidence="1" id="KW-0472">Membrane</keyword>
<evidence type="ECO:0000313" key="3">
    <source>
        <dbReference type="Proteomes" id="UP000325134"/>
    </source>
</evidence>
<proteinExistence type="predicted"/>
<dbReference type="EMBL" id="FQVK01000036">
    <property type="protein sequence ID" value="SHF39741.1"/>
    <property type="molecule type" value="Genomic_DNA"/>
</dbReference>
<dbReference type="AlphaFoldDB" id="A0A1M5BAZ5"/>
<protein>
    <submittedName>
        <fullName evidence="2">Uncharacterized protein</fullName>
    </submittedName>
</protein>
<dbReference type="RefSeq" id="WP_149777324.1">
    <property type="nucleotide sequence ID" value="NZ_FQVK01000036.1"/>
</dbReference>
<sequence length="138" mass="15685">MVELLLEAVTLLLLLGLVAGPVWLCVRFPDFPSGFTWSFVAVVGLTILLSWWRDYALDLELLAMGVDLDDFTTDERMRDVAPHLQDRAERMAFSPERLGVGWPIKAGFALFVSVPYAMAVCCITWLVRRVRRRGRRAD</sequence>
<evidence type="ECO:0000313" key="2">
    <source>
        <dbReference type="EMBL" id="SHF39741.1"/>
    </source>
</evidence>
<keyword evidence="1" id="KW-0812">Transmembrane</keyword>
<dbReference type="Proteomes" id="UP000325134">
    <property type="component" value="Unassembled WGS sequence"/>
</dbReference>
<keyword evidence="3" id="KW-1185">Reference proteome</keyword>
<name>A0A1M5BAZ5_9RHOB</name>